<evidence type="ECO:0000313" key="4">
    <source>
        <dbReference type="Proteomes" id="UP001558652"/>
    </source>
</evidence>
<dbReference type="AlphaFoldDB" id="A0ABD0YWC4"/>
<keyword evidence="2" id="KW-0732">Signal</keyword>
<protein>
    <submittedName>
        <fullName evidence="3">Uncharacterized protein</fullName>
    </submittedName>
</protein>
<name>A0ABD0YWC4_9HEMI</name>
<sequence>MKRLSWLLFLWLFALIVLCEGILWKKNIVYHHYPLEIHKTVPVPIRVYIDRPYPVYVPVRVPDVRPYPVERRVNVPYGVPVERPVPYPVVDRYPVYLEKNVAVPVEKRVPQPFEVVLDQPVPVSGSAQKRVPYEDTSNIEGFNAEDNRLQDFGQNYGDKPVDYTGV</sequence>
<proteinExistence type="predicted"/>
<organism evidence="3 4">
    <name type="scientific">Ranatra chinensis</name>
    <dbReference type="NCBI Taxonomy" id="642074"/>
    <lineage>
        <taxon>Eukaryota</taxon>
        <taxon>Metazoa</taxon>
        <taxon>Ecdysozoa</taxon>
        <taxon>Arthropoda</taxon>
        <taxon>Hexapoda</taxon>
        <taxon>Insecta</taxon>
        <taxon>Pterygota</taxon>
        <taxon>Neoptera</taxon>
        <taxon>Paraneoptera</taxon>
        <taxon>Hemiptera</taxon>
        <taxon>Heteroptera</taxon>
        <taxon>Panheteroptera</taxon>
        <taxon>Nepomorpha</taxon>
        <taxon>Nepidae</taxon>
        <taxon>Ranatrinae</taxon>
        <taxon>Ranatra</taxon>
    </lineage>
</organism>
<comment type="caution">
    <text evidence="3">The sequence shown here is derived from an EMBL/GenBank/DDBJ whole genome shotgun (WGS) entry which is preliminary data.</text>
</comment>
<dbReference type="EMBL" id="JBFDAA010000011">
    <property type="protein sequence ID" value="KAL1124118.1"/>
    <property type="molecule type" value="Genomic_DNA"/>
</dbReference>
<dbReference type="Proteomes" id="UP001558652">
    <property type="component" value="Unassembled WGS sequence"/>
</dbReference>
<feature type="region of interest" description="Disordered" evidence="1">
    <location>
        <begin position="126"/>
        <end position="166"/>
    </location>
</feature>
<evidence type="ECO:0000256" key="2">
    <source>
        <dbReference type="SAM" id="SignalP"/>
    </source>
</evidence>
<accession>A0ABD0YWC4</accession>
<feature type="signal peptide" evidence="2">
    <location>
        <begin position="1"/>
        <end position="21"/>
    </location>
</feature>
<feature type="chain" id="PRO_5044893640" evidence="2">
    <location>
        <begin position="22"/>
        <end position="166"/>
    </location>
</feature>
<keyword evidence="4" id="KW-1185">Reference proteome</keyword>
<evidence type="ECO:0000256" key="1">
    <source>
        <dbReference type="SAM" id="MobiDB-lite"/>
    </source>
</evidence>
<gene>
    <name evidence="3" type="ORF">AAG570_001888</name>
</gene>
<reference evidence="3 4" key="1">
    <citation type="submission" date="2024-07" db="EMBL/GenBank/DDBJ databases">
        <title>Chromosome-level genome assembly of the water stick insect Ranatra chinensis (Heteroptera: Nepidae).</title>
        <authorList>
            <person name="Liu X."/>
        </authorList>
    </citation>
    <scope>NUCLEOTIDE SEQUENCE [LARGE SCALE GENOMIC DNA]</scope>
    <source>
        <strain evidence="3">Cailab_2021Rc</strain>
        <tissue evidence="3">Muscle</tissue>
    </source>
</reference>
<evidence type="ECO:0000313" key="3">
    <source>
        <dbReference type="EMBL" id="KAL1124118.1"/>
    </source>
</evidence>